<evidence type="ECO:0000313" key="2">
    <source>
        <dbReference type="Proteomes" id="UP000001075"/>
    </source>
</evidence>
<organism evidence="1 2">
    <name type="scientific">Cricetulus griseus</name>
    <name type="common">Chinese hamster</name>
    <name type="synonym">Cricetulus barabensis griseus</name>
    <dbReference type="NCBI Taxonomy" id="10029"/>
    <lineage>
        <taxon>Eukaryota</taxon>
        <taxon>Metazoa</taxon>
        <taxon>Chordata</taxon>
        <taxon>Craniata</taxon>
        <taxon>Vertebrata</taxon>
        <taxon>Euteleostomi</taxon>
        <taxon>Mammalia</taxon>
        <taxon>Eutheria</taxon>
        <taxon>Euarchontoglires</taxon>
        <taxon>Glires</taxon>
        <taxon>Rodentia</taxon>
        <taxon>Myomorpha</taxon>
        <taxon>Muroidea</taxon>
        <taxon>Cricetidae</taxon>
        <taxon>Cricetinae</taxon>
        <taxon>Cricetulus</taxon>
    </lineage>
</organism>
<protein>
    <submittedName>
        <fullName evidence="1">Uncharacterized protein</fullName>
    </submittedName>
</protein>
<dbReference type="InParanoid" id="G3HI92"/>
<name>G3HI92_CRIGR</name>
<accession>G3HI92</accession>
<dbReference type="Proteomes" id="UP000001075">
    <property type="component" value="Unassembled WGS sequence"/>
</dbReference>
<gene>
    <name evidence="1" type="ORF">I79_010359</name>
</gene>
<reference evidence="2" key="1">
    <citation type="journal article" date="2011" name="Nat. Biotechnol.">
        <title>The genomic sequence of the Chinese hamster ovary (CHO)-K1 cell line.</title>
        <authorList>
            <person name="Xu X."/>
            <person name="Nagarajan H."/>
            <person name="Lewis N.E."/>
            <person name="Pan S."/>
            <person name="Cai Z."/>
            <person name="Liu X."/>
            <person name="Chen W."/>
            <person name="Xie M."/>
            <person name="Wang W."/>
            <person name="Hammond S."/>
            <person name="Andersen M.R."/>
            <person name="Neff N."/>
            <person name="Passarelli B."/>
            <person name="Koh W."/>
            <person name="Fan H.C."/>
            <person name="Wang J."/>
            <person name="Gui Y."/>
            <person name="Lee K.H."/>
            <person name="Betenbaugh M.J."/>
            <person name="Quake S.R."/>
            <person name="Famili I."/>
            <person name="Palsson B.O."/>
            <person name="Wang J."/>
        </authorList>
    </citation>
    <scope>NUCLEOTIDE SEQUENCE [LARGE SCALE GENOMIC DNA]</scope>
    <source>
        <strain evidence="2">CHO K1 cell line</strain>
    </source>
</reference>
<dbReference type="AlphaFoldDB" id="G3HI92"/>
<proteinExistence type="predicted"/>
<evidence type="ECO:0000313" key="1">
    <source>
        <dbReference type="EMBL" id="EGW10628.1"/>
    </source>
</evidence>
<dbReference type="EMBL" id="JH000399">
    <property type="protein sequence ID" value="EGW10628.1"/>
    <property type="molecule type" value="Genomic_DNA"/>
</dbReference>
<sequence>MIHTLNPQPHGHELDIIPNIAMPCEQQMWLNDAQSPSPCMTGGWKLDASS</sequence>